<reference evidence="3" key="1">
    <citation type="submission" date="2016-11" db="UniProtKB">
        <authorList>
            <consortium name="WormBaseParasite"/>
        </authorList>
    </citation>
    <scope>IDENTIFICATION</scope>
</reference>
<dbReference type="WBParaSite" id="Csp11.Scaffold629.g9703.t1">
    <property type="protein sequence ID" value="Csp11.Scaffold629.g9703.t1"/>
    <property type="gene ID" value="Csp11.Scaffold629.g9703"/>
</dbReference>
<evidence type="ECO:0000313" key="2">
    <source>
        <dbReference type="Proteomes" id="UP000095282"/>
    </source>
</evidence>
<feature type="region of interest" description="Disordered" evidence="1">
    <location>
        <begin position="1"/>
        <end position="43"/>
    </location>
</feature>
<organism evidence="2 3">
    <name type="scientific">Caenorhabditis tropicalis</name>
    <dbReference type="NCBI Taxonomy" id="1561998"/>
    <lineage>
        <taxon>Eukaryota</taxon>
        <taxon>Metazoa</taxon>
        <taxon>Ecdysozoa</taxon>
        <taxon>Nematoda</taxon>
        <taxon>Chromadorea</taxon>
        <taxon>Rhabditida</taxon>
        <taxon>Rhabditina</taxon>
        <taxon>Rhabditomorpha</taxon>
        <taxon>Rhabditoidea</taxon>
        <taxon>Rhabditidae</taxon>
        <taxon>Peloderinae</taxon>
        <taxon>Caenorhabditis</taxon>
    </lineage>
</organism>
<keyword evidence="2" id="KW-1185">Reference proteome</keyword>
<evidence type="ECO:0000313" key="3">
    <source>
        <dbReference type="WBParaSite" id="Csp11.Scaffold629.g9703.t1"/>
    </source>
</evidence>
<protein>
    <submittedName>
        <fullName evidence="3">Uncharacterized protein</fullName>
    </submittedName>
</protein>
<name>A0A1I7UIN5_9PELO</name>
<dbReference type="AlphaFoldDB" id="A0A1I7UIN5"/>
<feature type="region of interest" description="Disordered" evidence="1">
    <location>
        <begin position="100"/>
        <end position="127"/>
    </location>
</feature>
<accession>A0A1I7UIN5</accession>
<dbReference type="Proteomes" id="UP000095282">
    <property type="component" value="Unplaced"/>
</dbReference>
<sequence length="127" mass="13498">MFGRILKARKPSGKTTARPRGSAIRRNERPAFPNPLPTDDSPNSAALLHIIDNRMKALGAGGAVDSHRVALLQALEALEPLISPYYFQRIKATVNETLSGHFGAPAEPEAPPPTLAPLAQASKTTGP</sequence>
<proteinExistence type="predicted"/>
<evidence type="ECO:0000256" key="1">
    <source>
        <dbReference type="SAM" id="MobiDB-lite"/>
    </source>
</evidence>
<feature type="compositionally biased region" description="Basic residues" evidence="1">
    <location>
        <begin position="1"/>
        <end position="12"/>
    </location>
</feature>